<protein>
    <submittedName>
        <fullName evidence="2">Uncharacterized protein</fullName>
    </submittedName>
</protein>
<reference evidence="2 3" key="1">
    <citation type="journal article" date="2018" name="PLoS Pathog.">
        <title>Evolution of structural diversity of trichothecenes, a family of toxins produced by plant pathogenic and entomopathogenic fungi.</title>
        <authorList>
            <person name="Proctor R.H."/>
            <person name="McCormick S.P."/>
            <person name="Kim H.S."/>
            <person name="Cardoza R.E."/>
            <person name="Stanley A.M."/>
            <person name="Lindo L."/>
            <person name="Kelly A."/>
            <person name="Brown D.W."/>
            <person name="Lee T."/>
            <person name="Vaughan M.M."/>
            <person name="Alexander N.J."/>
            <person name="Busman M."/>
            <person name="Gutierrez S."/>
        </authorList>
    </citation>
    <scope>NUCLEOTIDE SEQUENCE [LARGE SCALE GENOMIC DNA]</scope>
    <source>
        <strain evidence="2 3">NRRL 13405</strain>
    </source>
</reference>
<comment type="caution">
    <text evidence="2">The sequence shown here is derived from an EMBL/GenBank/DDBJ whole genome shotgun (WGS) entry which is preliminary data.</text>
</comment>
<dbReference type="EMBL" id="PXXK01000267">
    <property type="protein sequence ID" value="RFN47204.1"/>
    <property type="molecule type" value="Genomic_DNA"/>
</dbReference>
<dbReference type="AlphaFoldDB" id="A0A395MH26"/>
<feature type="region of interest" description="Disordered" evidence="1">
    <location>
        <begin position="49"/>
        <end position="72"/>
    </location>
</feature>
<sequence length="258" mass="27903">MSSSSIDFKQRKQLRGFLSSTYQPDPEALYREGLLAYGTSRDTAIYVSSDNGSQDHCDPLSIGAQSPPAASPIEVDPASLNGNEISAGISITAVCSTDESCQGQALGYAKSVPLHLECEATEVRSGSDAQISPTSPSLRPFRLRSLHVHGLVQLKYSYAGIKGPKNMESLGRLEYQHRRRSLSLLLYVEDSELEDDDLHASNQGRKRRKVSEPLSCAVRGTSASSWSPYLTGPATHATQLTSEMLEAAGVLANFHTQS</sequence>
<organism evidence="2 3">
    <name type="scientific">Fusarium flagelliforme</name>
    <dbReference type="NCBI Taxonomy" id="2675880"/>
    <lineage>
        <taxon>Eukaryota</taxon>
        <taxon>Fungi</taxon>
        <taxon>Dikarya</taxon>
        <taxon>Ascomycota</taxon>
        <taxon>Pezizomycotina</taxon>
        <taxon>Sordariomycetes</taxon>
        <taxon>Hypocreomycetidae</taxon>
        <taxon>Hypocreales</taxon>
        <taxon>Nectriaceae</taxon>
        <taxon>Fusarium</taxon>
        <taxon>Fusarium incarnatum-equiseti species complex</taxon>
    </lineage>
</organism>
<name>A0A395MH26_9HYPO</name>
<proteinExistence type="predicted"/>
<evidence type="ECO:0000313" key="2">
    <source>
        <dbReference type="EMBL" id="RFN47204.1"/>
    </source>
</evidence>
<gene>
    <name evidence="2" type="ORF">FIE12Z_8546</name>
</gene>
<dbReference type="Proteomes" id="UP000265631">
    <property type="component" value="Unassembled WGS sequence"/>
</dbReference>
<evidence type="ECO:0000256" key="1">
    <source>
        <dbReference type="SAM" id="MobiDB-lite"/>
    </source>
</evidence>
<keyword evidence="3" id="KW-1185">Reference proteome</keyword>
<accession>A0A395MH26</accession>
<evidence type="ECO:0000313" key="3">
    <source>
        <dbReference type="Proteomes" id="UP000265631"/>
    </source>
</evidence>